<protein>
    <submittedName>
        <fullName evidence="5">Alanine acetyltransferase</fullName>
    </submittedName>
</protein>
<dbReference type="PROSITE" id="PS51186">
    <property type="entry name" value="GNAT"/>
    <property type="match status" value="1"/>
</dbReference>
<dbReference type="InterPro" id="IPR051531">
    <property type="entry name" value="N-acetyltransferase"/>
</dbReference>
<gene>
    <name evidence="5" type="ORF">A130_12395</name>
</gene>
<dbReference type="Gene3D" id="3.40.630.30">
    <property type="match status" value="1"/>
</dbReference>
<feature type="domain" description="N-acetyltransferase" evidence="4">
    <location>
        <begin position="21"/>
        <end position="177"/>
    </location>
</feature>
<evidence type="ECO:0000313" key="6">
    <source>
        <dbReference type="Proteomes" id="UP000094165"/>
    </source>
</evidence>
<evidence type="ECO:0000259" key="4">
    <source>
        <dbReference type="PROSITE" id="PS51186"/>
    </source>
</evidence>
<keyword evidence="6" id="KW-1185">Reference proteome</keyword>
<evidence type="ECO:0000256" key="3">
    <source>
        <dbReference type="ARBA" id="ARBA00038502"/>
    </source>
</evidence>
<dbReference type="GO" id="GO:0008999">
    <property type="term" value="F:protein-N-terminal-alanine acetyltransferase activity"/>
    <property type="evidence" value="ECO:0007669"/>
    <property type="project" value="TreeGrafter"/>
</dbReference>
<keyword evidence="2" id="KW-0012">Acyltransferase</keyword>
<evidence type="ECO:0000256" key="2">
    <source>
        <dbReference type="ARBA" id="ARBA00023315"/>
    </source>
</evidence>
<dbReference type="InterPro" id="IPR016181">
    <property type="entry name" value="Acyl_CoA_acyltransferase"/>
</dbReference>
<reference evidence="5 6" key="1">
    <citation type="journal article" date="2012" name="Science">
        <title>Ecological populations of bacteria act as socially cohesive units of antibiotic production and resistance.</title>
        <authorList>
            <person name="Cordero O.X."/>
            <person name="Wildschutte H."/>
            <person name="Kirkup B."/>
            <person name="Proehl S."/>
            <person name="Ngo L."/>
            <person name="Hussain F."/>
            <person name="Le Roux F."/>
            <person name="Mincer T."/>
            <person name="Polz M.F."/>
        </authorList>
    </citation>
    <scope>NUCLEOTIDE SEQUENCE [LARGE SCALE GENOMIC DNA]</scope>
    <source>
        <strain evidence="5 6">FF-238</strain>
    </source>
</reference>
<proteinExistence type="inferred from homology"/>
<evidence type="ECO:0000313" key="5">
    <source>
        <dbReference type="EMBL" id="OEE78925.1"/>
    </source>
</evidence>
<sequence>MIDTARTRIEVMSSKHASDMLAYQLENREHLAPWSPLRTDEFYTLDNWLSQCKNSESAFEKGSEVKFVALDKDAGEIVGVCSFTGIARGVFQACFLGYSISRKFEGQGYMTEILEASIGYMFDIVGLNRIMATYMPHNVASERVLLKLGFEKEGVARKYLKIAGQWENHILTSKLNERT</sequence>
<accession>A0A1E5D6S1</accession>
<dbReference type="Pfam" id="PF13302">
    <property type="entry name" value="Acetyltransf_3"/>
    <property type="match status" value="1"/>
</dbReference>
<dbReference type="Proteomes" id="UP000094165">
    <property type="component" value="Unassembled WGS sequence"/>
</dbReference>
<comment type="similarity">
    <text evidence="3">Belongs to the acetyltransferase family. RimJ subfamily.</text>
</comment>
<evidence type="ECO:0000256" key="1">
    <source>
        <dbReference type="ARBA" id="ARBA00022679"/>
    </source>
</evidence>
<dbReference type="AlphaFoldDB" id="A0A1E5D6S1"/>
<dbReference type="SUPFAM" id="SSF55729">
    <property type="entry name" value="Acyl-CoA N-acyltransferases (Nat)"/>
    <property type="match status" value="1"/>
</dbReference>
<dbReference type="PANTHER" id="PTHR43792">
    <property type="entry name" value="GNAT FAMILY, PUTATIVE (AFU_ORTHOLOGUE AFUA_3G00765)-RELATED-RELATED"/>
    <property type="match status" value="1"/>
</dbReference>
<comment type="caution">
    <text evidence="5">The sequence shown here is derived from an EMBL/GenBank/DDBJ whole genome shotgun (WGS) entry which is preliminary data.</text>
</comment>
<dbReference type="InterPro" id="IPR000182">
    <property type="entry name" value="GNAT_dom"/>
</dbReference>
<dbReference type="EMBL" id="AJYW02000033">
    <property type="protein sequence ID" value="OEE78925.1"/>
    <property type="molecule type" value="Genomic_DNA"/>
</dbReference>
<organism evidence="5 6">
    <name type="scientific">Vibrio genomosp. F6 str. FF-238</name>
    <dbReference type="NCBI Taxonomy" id="1191298"/>
    <lineage>
        <taxon>Bacteria</taxon>
        <taxon>Pseudomonadati</taxon>
        <taxon>Pseudomonadota</taxon>
        <taxon>Gammaproteobacteria</taxon>
        <taxon>Vibrionales</taxon>
        <taxon>Vibrionaceae</taxon>
        <taxon>Vibrio</taxon>
    </lineage>
</organism>
<dbReference type="PANTHER" id="PTHR43792:SF8">
    <property type="entry name" value="[RIBOSOMAL PROTEIN US5]-ALANINE N-ACETYLTRANSFERASE"/>
    <property type="match status" value="1"/>
</dbReference>
<keyword evidence="1 5" id="KW-0808">Transferase</keyword>
<name>A0A1E5D6S1_9VIBR</name>
<dbReference type="GO" id="GO:0005737">
    <property type="term" value="C:cytoplasm"/>
    <property type="evidence" value="ECO:0007669"/>
    <property type="project" value="TreeGrafter"/>
</dbReference>